<keyword evidence="3" id="KW-1185">Reference proteome</keyword>
<keyword evidence="1" id="KW-0732">Signal</keyword>
<evidence type="ECO:0000256" key="1">
    <source>
        <dbReference type="SAM" id="SignalP"/>
    </source>
</evidence>
<evidence type="ECO:0000313" key="2">
    <source>
        <dbReference type="EMBL" id="GET22638.1"/>
    </source>
</evidence>
<proteinExistence type="predicted"/>
<accession>A0ABQ0ZMI9</accession>
<feature type="signal peptide" evidence="1">
    <location>
        <begin position="1"/>
        <end position="16"/>
    </location>
</feature>
<dbReference type="Proteomes" id="UP000396862">
    <property type="component" value="Unassembled WGS sequence"/>
</dbReference>
<dbReference type="EMBL" id="BLAU01000001">
    <property type="protein sequence ID" value="GET22638.1"/>
    <property type="molecule type" value="Genomic_DNA"/>
</dbReference>
<evidence type="ECO:0008006" key="4">
    <source>
        <dbReference type="Google" id="ProtNLM"/>
    </source>
</evidence>
<sequence length="385" mass="42729">MVMKNRIFLSAIVALAAVGMWSCTQNSGGGATDVANQSLKEAINNSADQVSTAMNDISSSDGYKVITSGNSNLKSADASVSDGEMFSDSITLADVAGVYEYQDSVLNEMHWGYSSYMYNHFKMTADTSLFIIKLPEKLALHHPEYCFYKTKQDTDSLGNNFVITTSKYKYSYAFPGGLNYSLGSDIAVSDTAVGNLDIEWMMGGSDKPYSYSSTFTFASGYAVSMQAERTDTTKLYDYNLSDGDQTIYDEMVKWSKDSGADTYTKVHSLTIGDVQIVHTRTAGSDSLEVYKGGELQQNATVTVVDNNSSENDSDAEYTTFCNKYRDYQITFDDSTTVLLSDLLGPTRDTMSQLFTSMHEMKFATHLVNYIAWNVYFRDKMKMEDN</sequence>
<gene>
    <name evidence="2" type="ORF">JCM18694_28840</name>
</gene>
<protein>
    <recommendedName>
        <fullName evidence="4">Lipoprotein</fullName>
    </recommendedName>
</protein>
<evidence type="ECO:0000313" key="3">
    <source>
        <dbReference type="Proteomes" id="UP000396862"/>
    </source>
</evidence>
<comment type="caution">
    <text evidence="2">The sequence shown here is derived from an EMBL/GenBank/DDBJ whole genome shotgun (WGS) entry which is preliminary data.</text>
</comment>
<name>A0ABQ0ZMI9_9BACT</name>
<organism evidence="2 3">
    <name type="scientific">Prolixibacter denitrificans</name>
    <dbReference type="NCBI Taxonomy" id="1541063"/>
    <lineage>
        <taxon>Bacteria</taxon>
        <taxon>Pseudomonadati</taxon>
        <taxon>Bacteroidota</taxon>
        <taxon>Bacteroidia</taxon>
        <taxon>Marinilabiliales</taxon>
        <taxon>Prolixibacteraceae</taxon>
        <taxon>Prolixibacter</taxon>
    </lineage>
</organism>
<feature type="chain" id="PRO_5045320678" description="Lipoprotein" evidence="1">
    <location>
        <begin position="17"/>
        <end position="385"/>
    </location>
</feature>
<reference evidence="2 3" key="1">
    <citation type="submission" date="2019-10" db="EMBL/GenBank/DDBJ databases">
        <title>Prolixibacter strains distinguished by the presence of nitrate reductase genes were adept at nitrate-dependent anaerobic corrosion of metallic iron and carbon steel.</title>
        <authorList>
            <person name="Iino T."/>
            <person name="Shono N."/>
            <person name="Ito K."/>
            <person name="Nakamura R."/>
            <person name="Sueoka K."/>
            <person name="Harayama S."/>
            <person name="Ohkuma M."/>
        </authorList>
    </citation>
    <scope>NUCLEOTIDE SEQUENCE [LARGE SCALE GENOMIC DNA]</scope>
    <source>
        <strain evidence="2 3">MIC1-1</strain>
    </source>
</reference>